<feature type="compositionally biased region" description="Polar residues" evidence="14">
    <location>
        <begin position="271"/>
        <end position="282"/>
    </location>
</feature>
<keyword evidence="7 12" id="KW-0630">Potassium</keyword>
<evidence type="ECO:0000256" key="12">
    <source>
        <dbReference type="PIRNR" id="PIRNR038061"/>
    </source>
</evidence>
<dbReference type="PANTHER" id="PTHR11003">
    <property type="entry name" value="POTASSIUM CHANNEL, SUBFAMILY K"/>
    <property type="match status" value="1"/>
</dbReference>
<feature type="domain" description="Potassium channel" evidence="16">
    <location>
        <begin position="171"/>
        <end position="249"/>
    </location>
</feature>
<dbReference type="EMBL" id="JAHFZB010000018">
    <property type="protein sequence ID" value="KAK6479061.1"/>
    <property type="molecule type" value="Genomic_DNA"/>
</dbReference>
<evidence type="ECO:0000256" key="8">
    <source>
        <dbReference type="ARBA" id="ARBA00022989"/>
    </source>
</evidence>
<evidence type="ECO:0000313" key="17">
    <source>
        <dbReference type="EMBL" id="KAK6479061.1"/>
    </source>
</evidence>
<feature type="transmembrane region" description="Helical" evidence="15">
    <location>
        <begin position="164"/>
        <end position="185"/>
    </location>
</feature>
<keyword evidence="9 12" id="KW-0406">Ion transport</keyword>
<keyword evidence="4 12" id="KW-0633">Potassium transport</keyword>
<evidence type="ECO:0000256" key="3">
    <source>
        <dbReference type="ARBA" id="ARBA00022448"/>
    </source>
</evidence>
<comment type="subcellular location">
    <subcellularLocation>
        <location evidence="1">Membrane</location>
        <topology evidence="1">Multi-pass membrane protein</topology>
    </subcellularLocation>
</comment>
<reference evidence="17 18" key="1">
    <citation type="submission" date="2021-05" db="EMBL/GenBank/DDBJ databases">
        <authorList>
            <person name="Zahm M."/>
            <person name="Klopp C."/>
            <person name="Cabau C."/>
            <person name="Kuhl H."/>
            <person name="Suciu R."/>
            <person name="Ciorpac M."/>
            <person name="Holostenco D."/>
            <person name="Gessner J."/>
            <person name="Wuertz S."/>
            <person name="Hohne C."/>
            <person name="Stock M."/>
            <person name="Gislard M."/>
            <person name="Lluch J."/>
            <person name="Milhes M."/>
            <person name="Lampietro C."/>
            <person name="Lopez Roques C."/>
            <person name="Donnadieu C."/>
            <person name="Du K."/>
            <person name="Schartl M."/>
            <person name="Guiguen Y."/>
        </authorList>
    </citation>
    <scope>NUCLEOTIDE SEQUENCE [LARGE SCALE GENOMIC DNA]</scope>
    <source>
        <strain evidence="17">Hh-F2</strain>
        <tissue evidence="17">Blood</tissue>
    </source>
</reference>
<evidence type="ECO:0000256" key="10">
    <source>
        <dbReference type="ARBA" id="ARBA00023136"/>
    </source>
</evidence>
<name>A0ABR0Z2N6_HUSHU</name>
<evidence type="ECO:0000256" key="6">
    <source>
        <dbReference type="ARBA" id="ARBA00022826"/>
    </source>
</evidence>
<keyword evidence="3 12" id="KW-0813">Transport</keyword>
<sequence length="315" mass="35614">MSQVVSTSLMLTGYLSYLLVGAAVFQALEQNYEKELKTDTFRQKLMFLENYTCLTKEAVEKFVEVMTEAFKNGVNPIENKTSNYSNWDFSSSFFFVETVVTTIGYGYLAPRTAGGQIFCVFFAMFGIPLNLIVLNHVGKTLSSCTDRLGKRLYSRGMQKKTVKILTIIFFVVIGVVLFLALPPLMFCLMEDWSYREGVYYAFITLSTIGFGDYVVGVNHKPYYRALVAFWILFGMAWLALLFNLLTTFYEDTEKKISKVHQKRKAAKAKKNTANGSQLTTPVSEEEVAMETEGTAQQATVSFLELDNLRPNSQLA</sequence>
<dbReference type="Pfam" id="PF07885">
    <property type="entry name" value="Ion_trans_2"/>
    <property type="match status" value="2"/>
</dbReference>
<evidence type="ECO:0000256" key="9">
    <source>
        <dbReference type="ARBA" id="ARBA00023065"/>
    </source>
</evidence>
<feature type="region of interest" description="Disordered" evidence="14">
    <location>
        <begin position="267"/>
        <end position="293"/>
    </location>
</feature>
<feature type="transmembrane region" description="Helical" evidence="15">
    <location>
        <begin position="89"/>
        <end position="108"/>
    </location>
</feature>
<organism evidence="17 18">
    <name type="scientific">Huso huso</name>
    <name type="common">Beluga</name>
    <name type="synonym">Acipenser huso</name>
    <dbReference type="NCBI Taxonomy" id="61971"/>
    <lineage>
        <taxon>Eukaryota</taxon>
        <taxon>Metazoa</taxon>
        <taxon>Chordata</taxon>
        <taxon>Craniata</taxon>
        <taxon>Vertebrata</taxon>
        <taxon>Euteleostomi</taxon>
        <taxon>Actinopterygii</taxon>
        <taxon>Chondrostei</taxon>
        <taxon>Acipenseriformes</taxon>
        <taxon>Acipenseridae</taxon>
        <taxon>Huso</taxon>
    </lineage>
</organism>
<dbReference type="InterPro" id="IPR013099">
    <property type="entry name" value="K_chnl_dom"/>
</dbReference>
<dbReference type="PANTHER" id="PTHR11003:SF350">
    <property type="entry name" value="POTASSIUM CHANNEL DOMAIN-CONTAINING PROTEIN"/>
    <property type="match status" value="1"/>
</dbReference>
<dbReference type="PIRSF" id="PIRSF038061">
    <property type="entry name" value="K_channel_subfamily_K_type"/>
    <property type="match status" value="1"/>
</dbReference>
<comment type="caution">
    <text evidence="17">The sequence shown here is derived from an EMBL/GenBank/DDBJ whole genome shotgun (WGS) entry which is preliminary data.</text>
</comment>
<proteinExistence type="inferred from homology"/>
<feature type="domain" description="Potassium channel" evidence="16">
    <location>
        <begin position="81"/>
        <end position="142"/>
    </location>
</feature>
<evidence type="ECO:0000256" key="4">
    <source>
        <dbReference type="ARBA" id="ARBA00022538"/>
    </source>
</evidence>
<evidence type="ECO:0000256" key="11">
    <source>
        <dbReference type="ARBA" id="ARBA00023303"/>
    </source>
</evidence>
<evidence type="ECO:0000256" key="14">
    <source>
        <dbReference type="SAM" id="MobiDB-lite"/>
    </source>
</evidence>
<gene>
    <name evidence="17" type="ORF">HHUSO_G19710</name>
</gene>
<feature type="transmembrane region" description="Helical" evidence="15">
    <location>
        <begin position="114"/>
        <end position="133"/>
    </location>
</feature>
<evidence type="ECO:0000256" key="7">
    <source>
        <dbReference type="ARBA" id="ARBA00022958"/>
    </source>
</evidence>
<comment type="similarity">
    <text evidence="2 13">Belongs to the two pore domain potassium channel (TC 1.A.1.8) family.</text>
</comment>
<dbReference type="Proteomes" id="UP001369086">
    <property type="component" value="Unassembled WGS sequence"/>
</dbReference>
<keyword evidence="5 13" id="KW-0812">Transmembrane</keyword>
<keyword evidence="8 15" id="KW-1133">Transmembrane helix</keyword>
<keyword evidence="11 13" id="KW-0407">Ion channel</keyword>
<keyword evidence="18" id="KW-1185">Reference proteome</keyword>
<evidence type="ECO:0000313" key="18">
    <source>
        <dbReference type="Proteomes" id="UP001369086"/>
    </source>
</evidence>
<feature type="transmembrane region" description="Helical" evidence="15">
    <location>
        <begin position="6"/>
        <end position="28"/>
    </location>
</feature>
<dbReference type="PRINTS" id="PR01333">
    <property type="entry name" value="2POREKCHANEL"/>
</dbReference>
<accession>A0ABR0Z2N6</accession>
<dbReference type="InterPro" id="IPR003280">
    <property type="entry name" value="2pore_dom_K_chnl"/>
</dbReference>
<dbReference type="PRINTS" id="PR01095">
    <property type="entry name" value="TASKCHANNEL"/>
</dbReference>
<dbReference type="SUPFAM" id="SSF81324">
    <property type="entry name" value="Voltage-gated potassium channels"/>
    <property type="match status" value="2"/>
</dbReference>
<keyword evidence="6 12" id="KW-0631">Potassium channel</keyword>
<dbReference type="Gene3D" id="1.10.287.70">
    <property type="match status" value="1"/>
</dbReference>
<feature type="transmembrane region" description="Helical" evidence="15">
    <location>
        <begin position="197"/>
        <end position="215"/>
    </location>
</feature>
<evidence type="ECO:0000256" key="2">
    <source>
        <dbReference type="ARBA" id="ARBA00006666"/>
    </source>
</evidence>
<evidence type="ECO:0000256" key="15">
    <source>
        <dbReference type="SAM" id="Phobius"/>
    </source>
</evidence>
<evidence type="ECO:0000256" key="1">
    <source>
        <dbReference type="ARBA" id="ARBA00004141"/>
    </source>
</evidence>
<dbReference type="InterPro" id="IPR003092">
    <property type="entry name" value="2pore_dom_K_chnl_TASK"/>
</dbReference>
<evidence type="ECO:0000256" key="5">
    <source>
        <dbReference type="ARBA" id="ARBA00022692"/>
    </source>
</evidence>
<evidence type="ECO:0000256" key="13">
    <source>
        <dbReference type="RuleBase" id="RU003857"/>
    </source>
</evidence>
<feature type="transmembrane region" description="Helical" evidence="15">
    <location>
        <begin position="227"/>
        <end position="249"/>
    </location>
</feature>
<protein>
    <recommendedName>
        <fullName evidence="12">Potassium channel subfamily K member</fullName>
    </recommendedName>
</protein>
<evidence type="ECO:0000259" key="16">
    <source>
        <dbReference type="Pfam" id="PF07885"/>
    </source>
</evidence>
<keyword evidence="10 12" id="KW-0472">Membrane</keyword>